<dbReference type="GO" id="GO:0008253">
    <property type="term" value="F:5'-nucleotidase activity"/>
    <property type="evidence" value="ECO:0007669"/>
    <property type="project" value="TreeGrafter"/>
</dbReference>
<evidence type="ECO:0000256" key="1">
    <source>
        <dbReference type="SAM" id="Coils"/>
    </source>
</evidence>
<dbReference type="Proteomes" id="UP000273405">
    <property type="component" value="Unassembled WGS sequence"/>
</dbReference>
<sequence length="314" mass="32626">MLALDAGNALFKSLADGQDPTAKLRAGLLLEQLGAQGYTAMAVGQRDLVLGVDFLKKKTKGAKLKLLSANLVDAKGQRLFPASVVTTAGGLKVGIVGVSPASADPKVPAAGADGSAVLPAGIQGQPVQPAVAAEVKRLREKEQVDLVVVLAAVPYVEAVRLAQGADGVDFVVQSHDGRGVGMAQRQGVSTLVPPGERGRQVAKLEVSVEGTGPFTDLSESNRARESQKLVEANIARVSERLKAEKDEATRRSLQETLASFQARRDALARTAAATGPTVGRTYLLSYVQLGADVASDSAVQQQVERVEPPGSAGH</sequence>
<gene>
    <name evidence="2" type="ORF">D7X12_07300</name>
</gene>
<feature type="coiled-coil region" evidence="1">
    <location>
        <begin position="227"/>
        <end position="270"/>
    </location>
</feature>
<comment type="caution">
    <text evidence="2">The sequence shown here is derived from an EMBL/GenBank/DDBJ whole genome shotgun (WGS) entry which is preliminary data.</text>
</comment>
<dbReference type="PANTHER" id="PTHR11575">
    <property type="entry name" value="5'-NUCLEOTIDASE-RELATED"/>
    <property type="match status" value="1"/>
</dbReference>
<dbReference type="GO" id="GO:0030288">
    <property type="term" value="C:outer membrane-bounded periplasmic space"/>
    <property type="evidence" value="ECO:0007669"/>
    <property type="project" value="TreeGrafter"/>
</dbReference>
<dbReference type="Gene3D" id="3.60.21.10">
    <property type="match status" value="1"/>
</dbReference>
<dbReference type="PANTHER" id="PTHR11575:SF24">
    <property type="entry name" value="5'-NUCLEOTIDASE"/>
    <property type="match status" value="1"/>
</dbReference>
<dbReference type="AlphaFoldDB" id="A0A3A8NQM1"/>
<dbReference type="GO" id="GO:0008768">
    <property type="term" value="F:UDP-sugar diphosphatase activity"/>
    <property type="evidence" value="ECO:0007669"/>
    <property type="project" value="TreeGrafter"/>
</dbReference>
<accession>A0A3A8NQM1</accession>
<name>A0A3A8NQM1_9BACT</name>
<dbReference type="EMBL" id="RAWG01000032">
    <property type="protein sequence ID" value="RKH45690.1"/>
    <property type="molecule type" value="Genomic_DNA"/>
</dbReference>
<keyword evidence="3" id="KW-1185">Reference proteome</keyword>
<keyword evidence="1" id="KW-0175">Coiled coil</keyword>
<protein>
    <submittedName>
        <fullName evidence="2">5'-nucleotidase</fullName>
    </submittedName>
</protein>
<organism evidence="2 3">
    <name type="scientific">Corallococcus sicarius</name>
    <dbReference type="NCBI Taxonomy" id="2316726"/>
    <lineage>
        <taxon>Bacteria</taxon>
        <taxon>Pseudomonadati</taxon>
        <taxon>Myxococcota</taxon>
        <taxon>Myxococcia</taxon>
        <taxon>Myxococcales</taxon>
        <taxon>Cystobacterineae</taxon>
        <taxon>Myxococcaceae</taxon>
        <taxon>Corallococcus</taxon>
    </lineage>
</organism>
<reference evidence="3" key="1">
    <citation type="submission" date="2018-09" db="EMBL/GenBank/DDBJ databases">
        <authorList>
            <person name="Livingstone P.G."/>
            <person name="Whitworth D.E."/>
        </authorList>
    </citation>
    <scope>NUCLEOTIDE SEQUENCE [LARGE SCALE GENOMIC DNA]</scope>
    <source>
        <strain evidence="3">CA040B</strain>
    </source>
</reference>
<dbReference type="InterPro" id="IPR029052">
    <property type="entry name" value="Metallo-depent_PP-like"/>
</dbReference>
<proteinExistence type="predicted"/>
<evidence type="ECO:0000313" key="3">
    <source>
        <dbReference type="Proteomes" id="UP000273405"/>
    </source>
</evidence>
<dbReference type="InterPro" id="IPR006179">
    <property type="entry name" value="5_nucleotidase/apyrase"/>
</dbReference>
<dbReference type="GO" id="GO:0009166">
    <property type="term" value="P:nucleotide catabolic process"/>
    <property type="evidence" value="ECO:0007669"/>
    <property type="project" value="InterPro"/>
</dbReference>
<dbReference type="SUPFAM" id="SSF56300">
    <property type="entry name" value="Metallo-dependent phosphatases"/>
    <property type="match status" value="1"/>
</dbReference>
<dbReference type="RefSeq" id="WP_120624554.1">
    <property type="nucleotide sequence ID" value="NZ_RAWG01000032.1"/>
</dbReference>
<evidence type="ECO:0000313" key="2">
    <source>
        <dbReference type="EMBL" id="RKH45690.1"/>
    </source>
</evidence>
<dbReference type="OrthoDB" id="5523333at2"/>